<dbReference type="PANTHER" id="PTHR30173">
    <property type="entry name" value="SIGMA 19 FACTOR"/>
    <property type="match status" value="1"/>
</dbReference>
<dbReference type="InterPro" id="IPR036388">
    <property type="entry name" value="WH-like_DNA-bd_sf"/>
</dbReference>
<dbReference type="InterPro" id="IPR013249">
    <property type="entry name" value="RNA_pol_sigma70_r4_t2"/>
</dbReference>
<dbReference type="EMBL" id="JABVED010000018">
    <property type="protein sequence ID" value="MBC6450628.1"/>
    <property type="molecule type" value="Genomic_DNA"/>
</dbReference>
<dbReference type="NCBIfam" id="TIGR02937">
    <property type="entry name" value="sigma70-ECF"/>
    <property type="match status" value="1"/>
</dbReference>
<dbReference type="Pfam" id="PF12680">
    <property type="entry name" value="SnoaL_2"/>
    <property type="match status" value="1"/>
</dbReference>
<dbReference type="RefSeq" id="WP_187223725.1">
    <property type="nucleotide sequence ID" value="NZ_JABVED010000018.1"/>
</dbReference>
<name>A0ABR7LD44_9PSEU</name>
<feature type="domain" description="SnoaL-like" evidence="8">
    <location>
        <begin position="178"/>
        <end position="251"/>
    </location>
</feature>
<dbReference type="Proteomes" id="UP000734823">
    <property type="component" value="Unassembled WGS sequence"/>
</dbReference>
<keyword evidence="10" id="KW-1185">Reference proteome</keyword>
<evidence type="ECO:0000256" key="3">
    <source>
        <dbReference type="ARBA" id="ARBA00023015"/>
    </source>
</evidence>
<proteinExistence type="inferred from homology"/>
<evidence type="ECO:0000313" key="10">
    <source>
        <dbReference type="Proteomes" id="UP000734823"/>
    </source>
</evidence>
<gene>
    <name evidence="9" type="primary">sigJ</name>
    <name evidence="9" type="ORF">GPZ80_26055</name>
</gene>
<comment type="subunit">
    <text evidence="2">Interacts transiently with the RNA polymerase catalytic core formed by RpoA, RpoB, RpoC and RpoZ (2 alpha, 1 beta, 1 beta' and 1 omega subunit) to form the RNA polymerase holoenzyme that can initiate transcription.</text>
</comment>
<dbReference type="NCBIfam" id="NF007214">
    <property type="entry name" value="PRK09636.1"/>
    <property type="match status" value="1"/>
</dbReference>
<dbReference type="Gene3D" id="3.10.450.50">
    <property type="match status" value="1"/>
</dbReference>
<keyword evidence="4" id="KW-0731">Sigma factor</keyword>
<dbReference type="InterPro" id="IPR013325">
    <property type="entry name" value="RNA_pol_sigma_r2"/>
</dbReference>
<keyword evidence="3" id="KW-0805">Transcription regulation</keyword>
<dbReference type="PANTHER" id="PTHR30173:SF36">
    <property type="entry name" value="ECF RNA POLYMERASE SIGMA FACTOR SIGJ"/>
    <property type="match status" value="1"/>
</dbReference>
<comment type="similarity">
    <text evidence="1">Belongs to the sigma-70 factor family. ECF subfamily.</text>
</comment>
<evidence type="ECO:0000256" key="2">
    <source>
        <dbReference type="ARBA" id="ARBA00011344"/>
    </source>
</evidence>
<evidence type="ECO:0000259" key="6">
    <source>
        <dbReference type="Pfam" id="PF04542"/>
    </source>
</evidence>
<evidence type="ECO:0000256" key="5">
    <source>
        <dbReference type="ARBA" id="ARBA00023163"/>
    </source>
</evidence>
<comment type="caution">
    <text evidence="9">The sequence shown here is derived from an EMBL/GenBank/DDBJ whole genome shotgun (WGS) entry which is preliminary data.</text>
</comment>
<dbReference type="Pfam" id="PF08281">
    <property type="entry name" value="Sigma70_r4_2"/>
    <property type="match status" value="1"/>
</dbReference>
<dbReference type="SUPFAM" id="SSF88659">
    <property type="entry name" value="Sigma3 and sigma4 domains of RNA polymerase sigma factors"/>
    <property type="match status" value="1"/>
</dbReference>
<dbReference type="CDD" id="cd06171">
    <property type="entry name" value="Sigma70_r4"/>
    <property type="match status" value="1"/>
</dbReference>
<keyword evidence="5" id="KW-0804">Transcription</keyword>
<organism evidence="9 10">
    <name type="scientific">Actinokineospora xionganensis</name>
    <dbReference type="NCBI Taxonomy" id="2684470"/>
    <lineage>
        <taxon>Bacteria</taxon>
        <taxon>Bacillati</taxon>
        <taxon>Actinomycetota</taxon>
        <taxon>Actinomycetes</taxon>
        <taxon>Pseudonocardiales</taxon>
        <taxon>Pseudonocardiaceae</taxon>
        <taxon>Actinokineospora</taxon>
    </lineage>
</organism>
<protein>
    <submittedName>
        <fullName evidence="9">RNA polymerase sigma factor SigJ</fullName>
    </submittedName>
</protein>
<dbReference type="InterPro" id="IPR013324">
    <property type="entry name" value="RNA_pol_sigma_r3/r4-like"/>
</dbReference>
<accession>A0ABR7LD44</accession>
<feature type="domain" description="RNA polymerase sigma-70 region 2" evidence="6">
    <location>
        <begin position="9"/>
        <end position="71"/>
    </location>
</feature>
<dbReference type="InterPro" id="IPR007627">
    <property type="entry name" value="RNA_pol_sigma70_r2"/>
</dbReference>
<dbReference type="SUPFAM" id="SSF88946">
    <property type="entry name" value="Sigma2 domain of RNA polymerase sigma factors"/>
    <property type="match status" value="1"/>
</dbReference>
<sequence length="288" mass="32414">MTTSLDTGFEQHRPVLLGIGYRMLGSFADAEDVVQDAWIRWAGVDHETVENPRRLLVTIVSRLAIDRMRLAHRKRETYVGPWLPEPVRTDREELGPADTAQQRDTLSLATLRLMERLSAPERAVFVLREAFELPYEEIGEVLHLTAANARQLHRRAGARLTADRERFAADPGSHRELVDRFVEAARTGDRDALQELFAQDVTLWTDGGGRSRAALRPVRDADRVARFLTGVLAKYDEIDLTVIEVNGLAAMVLILGEYRQVISLETADGLVTGVQMVSNPDKIRRALR</sequence>
<reference evidence="9 10" key="1">
    <citation type="submission" date="2020-06" db="EMBL/GenBank/DDBJ databases">
        <title>Actinokineospora xiongansis sp. nov., isolated from soil of Baiyangdian.</title>
        <authorList>
            <person name="Zhang X."/>
        </authorList>
    </citation>
    <scope>NUCLEOTIDE SEQUENCE [LARGE SCALE GENOMIC DNA]</scope>
    <source>
        <strain evidence="9 10">HBU206404</strain>
    </source>
</reference>
<evidence type="ECO:0000259" key="8">
    <source>
        <dbReference type="Pfam" id="PF12680"/>
    </source>
</evidence>
<dbReference type="Gene3D" id="1.10.10.10">
    <property type="entry name" value="Winged helix-like DNA-binding domain superfamily/Winged helix DNA-binding domain"/>
    <property type="match status" value="1"/>
</dbReference>
<dbReference type="SUPFAM" id="SSF54427">
    <property type="entry name" value="NTF2-like"/>
    <property type="match status" value="1"/>
</dbReference>
<dbReference type="InterPro" id="IPR032710">
    <property type="entry name" value="NTF2-like_dom_sf"/>
</dbReference>
<evidence type="ECO:0000256" key="4">
    <source>
        <dbReference type="ARBA" id="ARBA00023082"/>
    </source>
</evidence>
<dbReference type="InterPro" id="IPR014284">
    <property type="entry name" value="RNA_pol_sigma-70_dom"/>
</dbReference>
<evidence type="ECO:0000256" key="1">
    <source>
        <dbReference type="ARBA" id="ARBA00010641"/>
    </source>
</evidence>
<dbReference type="InterPro" id="IPR052704">
    <property type="entry name" value="ECF_Sigma-70_Domain"/>
</dbReference>
<dbReference type="Gene3D" id="1.10.1740.10">
    <property type="match status" value="1"/>
</dbReference>
<evidence type="ECO:0000313" key="9">
    <source>
        <dbReference type="EMBL" id="MBC6450628.1"/>
    </source>
</evidence>
<feature type="domain" description="RNA polymerase sigma factor 70 region 4 type 2" evidence="7">
    <location>
        <begin position="109"/>
        <end position="156"/>
    </location>
</feature>
<dbReference type="Pfam" id="PF04542">
    <property type="entry name" value="Sigma70_r2"/>
    <property type="match status" value="1"/>
</dbReference>
<dbReference type="InterPro" id="IPR037401">
    <property type="entry name" value="SnoaL-like"/>
</dbReference>
<evidence type="ECO:0000259" key="7">
    <source>
        <dbReference type="Pfam" id="PF08281"/>
    </source>
</evidence>